<protein>
    <submittedName>
        <fullName evidence="1">Uncharacterized protein</fullName>
    </submittedName>
</protein>
<accession>A0AAN6UUR2</accession>
<name>A0AAN6UUR2_9PEZI</name>
<proteinExistence type="predicted"/>
<sequence>MSRQLRMMMVGSQKLVQTKNGIVGDLEGESRFLNGARQHVVPPSHFCALGCAFDATRPQHPQPHSYRTLRQPTHQPPRPLNCTVVHSLAMLRSYLALIRSWAEIAGSCWGDATWGFHVPIRILIAAAQDHRSHRTLPTKLPAPHPPSWECVKCYPSSRATGSADI</sequence>
<dbReference type="AlphaFoldDB" id="A0AAN6UUR2"/>
<dbReference type="EMBL" id="MU853401">
    <property type="protein sequence ID" value="KAK4138196.1"/>
    <property type="molecule type" value="Genomic_DNA"/>
</dbReference>
<reference evidence="1" key="1">
    <citation type="journal article" date="2023" name="Mol. Phylogenet. Evol.">
        <title>Genome-scale phylogeny and comparative genomics of the fungal order Sordariales.</title>
        <authorList>
            <person name="Hensen N."/>
            <person name="Bonometti L."/>
            <person name="Westerberg I."/>
            <person name="Brannstrom I.O."/>
            <person name="Guillou S."/>
            <person name="Cros-Aarteil S."/>
            <person name="Calhoun S."/>
            <person name="Haridas S."/>
            <person name="Kuo A."/>
            <person name="Mondo S."/>
            <person name="Pangilinan J."/>
            <person name="Riley R."/>
            <person name="LaButti K."/>
            <person name="Andreopoulos B."/>
            <person name="Lipzen A."/>
            <person name="Chen C."/>
            <person name="Yan M."/>
            <person name="Daum C."/>
            <person name="Ng V."/>
            <person name="Clum A."/>
            <person name="Steindorff A."/>
            <person name="Ohm R.A."/>
            <person name="Martin F."/>
            <person name="Silar P."/>
            <person name="Natvig D.O."/>
            <person name="Lalanne C."/>
            <person name="Gautier V."/>
            <person name="Ament-Velasquez S.L."/>
            <person name="Kruys A."/>
            <person name="Hutchinson M.I."/>
            <person name="Powell A.J."/>
            <person name="Barry K."/>
            <person name="Miller A.N."/>
            <person name="Grigoriev I.V."/>
            <person name="Debuchy R."/>
            <person name="Gladieux P."/>
            <person name="Hiltunen Thoren M."/>
            <person name="Johannesson H."/>
        </authorList>
    </citation>
    <scope>NUCLEOTIDE SEQUENCE</scope>
    <source>
        <strain evidence="1">CBS 123565</strain>
    </source>
</reference>
<comment type="caution">
    <text evidence="1">The sequence shown here is derived from an EMBL/GenBank/DDBJ whole genome shotgun (WGS) entry which is preliminary data.</text>
</comment>
<gene>
    <name evidence="1" type="ORF">BT67DRAFT_3088</name>
</gene>
<organism evidence="1 2">
    <name type="scientific">Trichocladium antarcticum</name>
    <dbReference type="NCBI Taxonomy" id="1450529"/>
    <lineage>
        <taxon>Eukaryota</taxon>
        <taxon>Fungi</taxon>
        <taxon>Dikarya</taxon>
        <taxon>Ascomycota</taxon>
        <taxon>Pezizomycotina</taxon>
        <taxon>Sordariomycetes</taxon>
        <taxon>Sordariomycetidae</taxon>
        <taxon>Sordariales</taxon>
        <taxon>Chaetomiaceae</taxon>
        <taxon>Trichocladium</taxon>
    </lineage>
</organism>
<reference evidence="1" key="2">
    <citation type="submission" date="2023-05" db="EMBL/GenBank/DDBJ databases">
        <authorList>
            <consortium name="Lawrence Berkeley National Laboratory"/>
            <person name="Steindorff A."/>
            <person name="Hensen N."/>
            <person name="Bonometti L."/>
            <person name="Westerberg I."/>
            <person name="Brannstrom I.O."/>
            <person name="Guillou S."/>
            <person name="Cros-Aarteil S."/>
            <person name="Calhoun S."/>
            <person name="Haridas S."/>
            <person name="Kuo A."/>
            <person name="Mondo S."/>
            <person name="Pangilinan J."/>
            <person name="Riley R."/>
            <person name="Labutti K."/>
            <person name="Andreopoulos B."/>
            <person name="Lipzen A."/>
            <person name="Chen C."/>
            <person name="Yanf M."/>
            <person name="Daum C."/>
            <person name="Ng V."/>
            <person name="Clum A."/>
            <person name="Ohm R."/>
            <person name="Martin F."/>
            <person name="Silar P."/>
            <person name="Natvig D."/>
            <person name="Lalanne C."/>
            <person name="Gautier V."/>
            <person name="Ament-Velasquez S.L."/>
            <person name="Kruys A."/>
            <person name="Hutchinson M.I."/>
            <person name="Powell A.J."/>
            <person name="Barry K."/>
            <person name="Miller A.N."/>
            <person name="Grigoriev I.V."/>
            <person name="Debuchy R."/>
            <person name="Gladieux P."/>
            <person name="Thoren M.H."/>
            <person name="Johannesson H."/>
        </authorList>
    </citation>
    <scope>NUCLEOTIDE SEQUENCE</scope>
    <source>
        <strain evidence="1">CBS 123565</strain>
    </source>
</reference>
<evidence type="ECO:0000313" key="2">
    <source>
        <dbReference type="Proteomes" id="UP001304895"/>
    </source>
</evidence>
<keyword evidence="2" id="KW-1185">Reference proteome</keyword>
<dbReference type="Proteomes" id="UP001304895">
    <property type="component" value="Unassembled WGS sequence"/>
</dbReference>
<evidence type="ECO:0000313" key="1">
    <source>
        <dbReference type="EMBL" id="KAK4138196.1"/>
    </source>
</evidence>